<gene>
    <name evidence="1" type="ORF">CALK_0130</name>
</gene>
<sequence>MNSELLEIICCPETKQELLLAERDVVRKINRSIRDGAIKNRGGETVKERIDGGLIRKDGTVLYPIRKDIPILLIDESIKL</sequence>
<protein>
    <recommendedName>
        <fullName evidence="3">Trm112 family protein</fullName>
    </recommendedName>
</protein>
<dbReference type="EMBL" id="ASJR01000001">
    <property type="protein sequence ID" value="ERP39334.1"/>
    <property type="molecule type" value="Genomic_DNA"/>
</dbReference>
<dbReference type="OrthoDB" id="9812205at2"/>
<evidence type="ECO:0008006" key="3">
    <source>
        <dbReference type="Google" id="ProtNLM"/>
    </source>
</evidence>
<dbReference type="STRING" id="1313304.CALK_0130"/>
<keyword evidence="2" id="KW-1185">Reference proteome</keyword>
<dbReference type="eggNOG" id="COG2835">
    <property type="taxonomic scope" value="Bacteria"/>
</dbReference>
<evidence type="ECO:0000313" key="1">
    <source>
        <dbReference type="EMBL" id="ERP39334.1"/>
    </source>
</evidence>
<evidence type="ECO:0000313" key="2">
    <source>
        <dbReference type="Proteomes" id="UP000017148"/>
    </source>
</evidence>
<accession>U7DAA9</accession>
<proteinExistence type="predicted"/>
<dbReference type="Proteomes" id="UP000017148">
    <property type="component" value="Unassembled WGS sequence"/>
</dbReference>
<comment type="caution">
    <text evidence="1">The sequence shown here is derived from an EMBL/GenBank/DDBJ whole genome shotgun (WGS) entry which is preliminary data.</text>
</comment>
<dbReference type="AlphaFoldDB" id="U7DAA9"/>
<dbReference type="Pfam" id="PF03966">
    <property type="entry name" value="Trm112p"/>
    <property type="match status" value="1"/>
</dbReference>
<dbReference type="Gene3D" id="2.20.25.10">
    <property type="match status" value="1"/>
</dbReference>
<organism evidence="1 2">
    <name type="scientific">Chitinivibrio alkaliphilus ACht1</name>
    <dbReference type="NCBI Taxonomy" id="1313304"/>
    <lineage>
        <taxon>Bacteria</taxon>
        <taxon>Pseudomonadati</taxon>
        <taxon>Fibrobacterota</taxon>
        <taxon>Chitinivibrionia</taxon>
        <taxon>Chitinivibrionales</taxon>
        <taxon>Chitinivibrionaceae</taxon>
        <taxon>Chitinivibrio</taxon>
    </lineage>
</organism>
<reference evidence="1 2" key="1">
    <citation type="journal article" date="2013" name="Environ. Microbiol.">
        <title>Genome analysis of Chitinivibrio alkaliphilus gen. nov., sp. nov., a novel extremely haloalkaliphilic anaerobic chitinolytic bacterium from the candidate phylum Termite Group 3.</title>
        <authorList>
            <person name="Sorokin D.Y."/>
            <person name="Gumerov V.M."/>
            <person name="Rakitin A.L."/>
            <person name="Beletsky A.V."/>
            <person name="Damste J.S."/>
            <person name="Muyzer G."/>
            <person name="Mardanov A.V."/>
            <person name="Ravin N.V."/>
        </authorList>
    </citation>
    <scope>NUCLEOTIDE SEQUENCE [LARGE SCALE GENOMIC DNA]</scope>
    <source>
        <strain evidence="1 2">ACht1</strain>
    </source>
</reference>
<name>U7DAA9_9BACT</name>
<dbReference type="InterPro" id="IPR005651">
    <property type="entry name" value="Trm112-like"/>
</dbReference>
<dbReference type="SUPFAM" id="SSF158997">
    <property type="entry name" value="Trm112p-like"/>
    <property type="match status" value="1"/>
</dbReference>
<dbReference type="RefSeq" id="WP_022635694.1">
    <property type="nucleotide sequence ID" value="NZ_ASJR01000001.1"/>
</dbReference>